<dbReference type="SUPFAM" id="SSF63411">
    <property type="entry name" value="LuxS/MPP-like metallohydrolase"/>
    <property type="match status" value="2"/>
</dbReference>
<gene>
    <name evidence="2" type="ORF">ACFOET_07885</name>
</gene>
<dbReference type="Gene3D" id="3.30.830.10">
    <property type="entry name" value="Metalloenzyme, LuxS/M16 peptidase-like"/>
    <property type="match status" value="2"/>
</dbReference>
<keyword evidence="3" id="KW-1185">Reference proteome</keyword>
<feature type="domain" description="Peptidase M16 C-terminal" evidence="1">
    <location>
        <begin position="181"/>
        <end position="357"/>
    </location>
</feature>
<evidence type="ECO:0000313" key="2">
    <source>
        <dbReference type="EMBL" id="MFC3197531.1"/>
    </source>
</evidence>
<dbReference type="Proteomes" id="UP001595526">
    <property type="component" value="Unassembled WGS sequence"/>
</dbReference>
<dbReference type="InterPro" id="IPR007863">
    <property type="entry name" value="Peptidase_M16_C"/>
</dbReference>
<protein>
    <submittedName>
        <fullName evidence="2">M16 family metallopeptidase</fullName>
    </submittedName>
</protein>
<dbReference type="PANTHER" id="PTHR11851">
    <property type="entry name" value="METALLOPROTEASE"/>
    <property type="match status" value="1"/>
</dbReference>
<dbReference type="PANTHER" id="PTHR11851:SF224">
    <property type="entry name" value="PROCESSING PROTEASE"/>
    <property type="match status" value="1"/>
</dbReference>
<reference evidence="3" key="1">
    <citation type="journal article" date="2019" name="Int. J. Syst. Evol. Microbiol.">
        <title>The Global Catalogue of Microorganisms (GCM) 10K type strain sequencing project: providing services to taxonomists for standard genome sequencing and annotation.</title>
        <authorList>
            <consortium name="The Broad Institute Genomics Platform"/>
            <consortium name="The Broad Institute Genome Sequencing Center for Infectious Disease"/>
            <person name="Wu L."/>
            <person name="Ma J."/>
        </authorList>
    </citation>
    <scope>NUCLEOTIDE SEQUENCE [LARGE SCALE GENOMIC DNA]</scope>
    <source>
        <strain evidence="3">KCTC 52416</strain>
    </source>
</reference>
<comment type="caution">
    <text evidence="2">The sequence shown here is derived from an EMBL/GenBank/DDBJ whole genome shotgun (WGS) entry which is preliminary data.</text>
</comment>
<accession>A0ABV7JL35</accession>
<evidence type="ECO:0000313" key="3">
    <source>
        <dbReference type="Proteomes" id="UP001595526"/>
    </source>
</evidence>
<name>A0ABV7JL35_9SPHI</name>
<proteinExistence type="predicted"/>
<dbReference type="RefSeq" id="WP_379021292.1">
    <property type="nucleotide sequence ID" value="NZ_JBHRTA010000022.1"/>
</dbReference>
<evidence type="ECO:0000259" key="1">
    <source>
        <dbReference type="Pfam" id="PF05193"/>
    </source>
</evidence>
<dbReference type="InterPro" id="IPR050361">
    <property type="entry name" value="MPP/UQCRC_Complex"/>
</dbReference>
<dbReference type="Pfam" id="PF05193">
    <property type="entry name" value="Peptidase_M16_C"/>
    <property type="match status" value="1"/>
</dbReference>
<dbReference type="InterPro" id="IPR011249">
    <property type="entry name" value="Metalloenz_LuxS/M16"/>
</dbReference>
<sequence>MLNRTLNPAHQPITGFDLIEPEKLTFPNGLEVFIFNRGDQDLVRIEWIMGNVFAQEDHTLLNTTVCELLLEGTPTHTSKQIAEMVDFHGAFLVPEFGYDQSALTLYSLNKHLKHLLPLVKDILTHSVFPQKELDTYVRNNKQKLQVSLKKNAFVARRLLNKALFGDTRYGFVPEVADYDAITRDALLTLFRRQYAPSNCTLIVSGRVTADVIAVLRQLFGDEWQGGGEPPFIDTAPSFEPPTGRSIVDERSDALQSAIRLGYQTIPRSHPDFPGLQVLNTLLGGYFGSRLMANIREDKGYTYTIGSGVVSLKHGAFFTIGSEVGVDVTASTLAEIEKEIDVLRNEPVAEAELALVKNYMMGAMLGSLENVFSHADKFKNVHFSGLGLEYYAYYTTVVNTITPEELRRIANTYLDYDKMVKVIVGRVVNS</sequence>
<organism evidence="2 3">
    <name type="scientific">Parapedobacter deserti</name>
    <dbReference type="NCBI Taxonomy" id="1912957"/>
    <lineage>
        <taxon>Bacteria</taxon>
        <taxon>Pseudomonadati</taxon>
        <taxon>Bacteroidota</taxon>
        <taxon>Sphingobacteriia</taxon>
        <taxon>Sphingobacteriales</taxon>
        <taxon>Sphingobacteriaceae</taxon>
        <taxon>Parapedobacter</taxon>
    </lineage>
</organism>
<dbReference type="EMBL" id="JBHRTA010000022">
    <property type="protein sequence ID" value="MFC3197531.1"/>
    <property type="molecule type" value="Genomic_DNA"/>
</dbReference>